<evidence type="ECO:0000313" key="8">
    <source>
        <dbReference type="EMBL" id="MEY1662690.1"/>
    </source>
</evidence>
<evidence type="ECO:0000256" key="6">
    <source>
        <dbReference type="SAM" id="SignalP"/>
    </source>
</evidence>
<dbReference type="Pfam" id="PF24827">
    <property type="entry name" value="AstE_AspA_cat"/>
    <property type="match status" value="1"/>
</dbReference>
<evidence type="ECO:0000256" key="5">
    <source>
        <dbReference type="SAM" id="MobiDB-lite"/>
    </source>
</evidence>
<keyword evidence="4" id="KW-0862">Zinc</keyword>
<evidence type="ECO:0000313" key="9">
    <source>
        <dbReference type="Proteomes" id="UP001562065"/>
    </source>
</evidence>
<keyword evidence="9" id="KW-1185">Reference proteome</keyword>
<protein>
    <submittedName>
        <fullName evidence="8">Succinylglutamate desuccinylase/aspartoacylase family protein</fullName>
    </submittedName>
</protein>
<feature type="chain" id="PRO_5046239891" evidence="6">
    <location>
        <begin position="23"/>
        <end position="484"/>
    </location>
</feature>
<comment type="cofactor">
    <cofactor evidence="1">
        <name>Zn(2+)</name>
        <dbReference type="ChEBI" id="CHEBI:29105"/>
    </cofactor>
</comment>
<dbReference type="InterPro" id="IPR053138">
    <property type="entry name" value="N-alpha-Ac-DABA_deacetylase"/>
</dbReference>
<organism evidence="8 9">
    <name type="scientific">Isoalcanivorax beigongshangi</name>
    <dbReference type="NCBI Taxonomy" id="3238810"/>
    <lineage>
        <taxon>Bacteria</taxon>
        <taxon>Pseudomonadati</taxon>
        <taxon>Pseudomonadota</taxon>
        <taxon>Gammaproteobacteria</taxon>
        <taxon>Oceanospirillales</taxon>
        <taxon>Alcanivoracaceae</taxon>
        <taxon>Isoalcanivorax</taxon>
    </lineage>
</organism>
<dbReference type="PANTHER" id="PTHR37326:SF2">
    <property type="entry name" value="SUCCINYLGLUTAMATE DESUCCINYLASE_ASPARTOACYLASE FAMILY PROTEIN"/>
    <property type="match status" value="1"/>
</dbReference>
<comment type="caution">
    <text evidence="8">The sequence shown here is derived from an EMBL/GenBank/DDBJ whole genome shotgun (WGS) entry which is preliminary data.</text>
</comment>
<evidence type="ECO:0000256" key="2">
    <source>
        <dbReference type="ARBA" id="ARBA00022723"/>
    </source>
</evidence>
<dbReference type="Proteomes" id="UP001562065">
    <property type="component" value="Unassembled WGS sequence"/>
</dbReference>
<feature type="region of interest" description="Disordered" evidence="5">
    <location>
        <begin position="106"/>
        <end position="133"/>
    </location>
</feature>
<dbReference type="EMBL" id="JBGCUO010000001">
    <property type="protein sequence ID" value="MEY1662690.1"/>
    <property type="molecule type" value="Genomic_DNA"/>
</dbReference>
<evidence type="ECO:0000256" key="3">
    <source>
        <dbReference type="ARBA" id="ARBA00022801"/>
    </source>
</evidence>
<dbReference type="SUPFAM" id="SSF53187">
    <property type="entry name" value="Zn-dependent exopeptidases"/>
    <property type="match status" value="1"/>
</dbReference>
<dbReference type="CDD" id="cd06251">
    <property type="entry name" value="M14_ASTE_ASPA-like"/>
    <property type="match status" value="1"/>
</dbReference>
<keyword evidence="6" id="KW-0732">Signal</keyword>
<gene>
    <name evidence="8" type="ORF">AB5I84_11070</name>
</gene>
<feature type="domain" description="Succinylglutamate desuccinylase/Aspartoacylase catalytic" evidence="7">
    <location>
        <begin position="173"/>
        <end position="351"/>
    </location>
</feature>
<proteinExistence type="predicted"/>
<reference evidence="8 9" key="1">
    <citation type="submission" date="2024-07" db="EMBL/GenBank/DDBJ databases">
        <authorList>
            <person name="Ren Q."/>
        </authorList>
    </citation>
    <scope>NUCLEOTIDE SEQUENCE [LARGE SCALE GENOMIC DNA]</scope>
    <source>
        <strain evidence="8 9">REN37</strain>
    </source>
</reference>
<accession>A0ABV4AIP0</accession>
<dbReference type="PANTHER" id="PTHR37326">
    <property type="entry name" value="BLL3975 PROTEIN"/>
    <property type="match status" value="1"/>
</dbReference>
<feature type="compositionally biased region" description="Low complexity" evidence="5">
    <location>
        <begin position="120"/>
        <end position="129"/>
    </location>
</feature>
<evidence type="ECO:0000259" key="7">
    <source>
        <dbReference type="Pfam" id="PF24827"/>
    </source>
</evidence>
<evidence type="ECO:0000256" key="1">
    <source>
        <dbReference type="ARBA" id="ARBA00001947"/>
    </source>
</evidence>
<dbReference type="InterPro" id="IPR055438">
    <property type="entry name" value="AstE_AspA_cat"/>
</dbReference>
<dbReference type="Gene3D" id="3.40.630.10">
    <property type="entry name" value="Zn peptidases"/>
    <property type="match status" value="1"/>
</dbReference>
<sequence length="484" mass="50607">MPHPRLLPWLCPLLLSPALAFATPPAADQGTPVAVVAPAVDNDVIAPEAAPAGPVAVAAPVDGDRAAPVATPAGPIIPVANASHGDAAPRTTPAADSRSIADAGLGTSAAADHSGATDNAAPDSDAPASVGPLQLLGGTIAPGEFNTLHWHPPQSFTSIATPVPVLVARGAQPGPTLCLTAAIHGDELNGIEMVRRLMFELEPRELAGTVIGVPIVNLEGFRRGERYLTDRRDLNRHFPGTEDGSSAGRIAYSLFDQVIRHCDYLADLHTGSQRRINHAQIRGDLRHENIVAFARQFGGITVLHGKAASGTLRDAAVAAGIPAVTLEAGGPHRLEDDAVEAGVKALETLLDNLGVRKAKRLWRTPQPVFYESRWLRAPQGGILLSNVRLNQAVRAGEVLGTVTDPVSNTGSAIIAPFDGRLLGMAENQVVHTGFAAYHLGVEKRVEDVQEDARREEQQSPTPPSDDDGPSMSGSAPADVDTEAP</sequence>
<feature type="signal peptide" evidence="6">
    <location>
        <begin position="1"/>
        <end position="22"/>
    </location>
</feature>
<feature type="compositionally biased region" description="Basic and acidic residues" evidence="5">
    <location>
        <begin position="446"/>
        <end position="457"/>
    </location>
</feature>
<keyword evidence="3" id="KW-0378">Hydrolase</keyword>
<keyword evidence="2" id="KW-0479">Metal-binding</keyword>
<name>A0ABV4AIP0_9GAMM</name>
<dbReference type="RefSeq" id="WP_369455919.1">
    <property type="nucleotide sequence ID" value="NZ_JBGCUO010000001.1"/>
</dbReference>
<evidence type="ECO:0000256" key="4">
    <source>
        <dbReference type="ARBA" id="ARBA00022833"/>
    </source>
</evidence>
<feature type="region of interest" description="Disordered" evidence="5">
    <location>
        <begin position="446"/>
        <end position="484"/>
    </location>
</feature>